<proteinExistence type="predicted"/>
<name>A0AAD5MB14_PARTN</name>
<dbReference type="InterPro" id="IPR019424">
    <property type="entry name" value="7TM_GPCR_Srsx"/>
</dbReference>
<keyword evidence="3" id="KW-1185">Reference proteome</keyword>
<dbReference type="SUPFAM" id="SSF81321">
    <property type="entry name" value="Family A G protein-coupled receptor-like"/>
    <property type="match status" value="1"/>
</dbReference>
<feature type="transmembrane region" description="Helical" evidence="1">
    <location>
        <begin position="12"/>
        <end position="33"/>
    </location>
</feature>
<accession>A0AAD5MB14</accession>
<protein>
    <recommendedName>
        <fullName evidence="4">G-protein coupled receptors family 1 profile domain-containing protein</fullName>
    </recommendedName>
</protein>
<evidence type="ECO:0000256" key="1">
    <source>
        <dbReference type="SAM" id="Phobius"/>
    </source>
</evidence>
<evidence type="ECO:0000313" key="3">
    <source>
        <dbReference type="Proteomes" id="UP001196413"/>
    </source>
</evidence>
<reference evidence="2" key="1">
    <citation type="submission" date="2021-06" db="EMBL/GenBank/DDBJ databases">
        <title>Parelaphostrongylus tenuis whole genome reference sequence.</title>
        <authorList>
            <person name="Garwood T.J."/>
            <person name="Larsen P.A."/>
            <person name="Fountain-Jones N.M."/>
            <person name="Garbe J.R."/>
            <person name="Macchietto M.G."/>
            <person name="Kania S.A."/>
            <person name="Gerhold R.W."/>
            <person name="Richards J.E."/>
            <person name="Wolf T.M."/>
        </authorList>
    </citation>
    <scope>NUCLEOTIDE SEQUENCE</scope>
    <source>
        <strain evidence="2">MNPRO001-30</strain>
        <tissue evidence="2">Meninges</tissue>
    </source>
</reference>
<keyword evidence="1" id="KW-1133">Transmembrane helix</keyword>
<keyword evidence="1" id="KW-0812">Transmembrane</keyword>
<gene>
    <name evidence="2" type="ORF">KIN20_011542</name>
</gene>
<dbReference type="AlphaFoldDB" id="A0AAD5MB14"/>
<evidence type="ECO:0000313" key="2">
    <source>
        <dbReference type="EMBL" id="KAJ1354560.1"/>
    </source>
</evidence>
<dbReference type="EMBL" id="JAHQIW010002123">
    <property type="protein sequence ID" value="KAJ1354560.1"/>
    <property type="molecule type" value="Genomic_DNA"/>
</dbReference>
<sequence>MKYYTISVVYQAFYVIIPTISLIGNAIIVYVTIRSKSLRSNCNILIALNSAGDVLHSCSHYIMIISYNIVEDHHIYGRIFAFTCNYSHFSAHSSRL</sequence>
<comment type="caution">
    <text evidence="2">The sequence shown here is derived from an EMBL/GenBank/DDBJ whole genome shotgun (WGS) entry which is preliminary data.</text>
</comment>
<dbReference type="Proteomes" id="UP001196413">
    <property type="component" value="Unassembled WGS sequence"/>
</dbReference>
<keyword evidence="1" id="KW-0472">Membrane</keyword>
<evidence type="ECO:0008006" key="4">
    <source>
        <dbReference type="Google" id="ProtNLM"/>
    </source>
</evidence>
<dbReference type="Gene3D" id="1.20.1070.10">
    <property type="entry name" value="Rhodopsin 7-helix transmembrane proteins"/>
    <property type="match status" value="1"/>
</dbReference>
<dbReference type="Pfam" id="PF10320">
    <property type="entry name" value="7TM_GPCR_Srsx"/>
    <property type="match status" value="1"/>
</dbReference>
<organism evidence="2 3">
    <name type="scientific">Parelaphostrongylus tenuis</name>
    <name type="common">Meningeal worm</name>
    <dbReference type="NCBI Taxonomy" id="148309"/>
    <lineage>
        <taxon>Eukaryota</taxon>
        <taxon>Metazoa</taxon>
        <taxon>Ecdysozoa</taxon>
        <taxon>Nematoda</taxon>
        <taxon>Chromadorea</taxon>
        <taxon>Rhabditida</taxon>
        <taxon>Rhabditina</taxon>
        <taxon>Rhabditomorpha</taxon>
        <taxon>Strongyloidea</taxon>
        <taxon>Metastrongylidae</taxon>
        <taxon>Parelaphostrongylus</taxon>
    </lineage>
</organism>